<dbReference type="PANTHER" id="PTHR44167">
    <property type="entry name" value="OVARIAN-SPECIFIC SERINE/THREONINE-PROTEIN KINASE LOK-RELATED"/>
    <property type="match status" value="1"/>
</dbReference>
<keyword evidence="1" id="KW-0547">Nucleotide-binding</keyword>
<dbReference type="PANTHER" id="PTHR44167:SF24">
    <property type="entry name" value="SERINE_THREONINE-PROTEIN KINASE CHK2"/>
    <property type="match status" value="1"/>
</dbReference>
<dbReference type="GO" id="GO:0005524">
    <property type="term" value="F:ATP binding"/>
    <property type="evidence" value="ECO:0007669"/>
    <property type="project" value="UniProtKB-UniRule"/>
</dbReference>
<dbReference type="SUPFAM" id="SSF56112">
    <property type="entry name" value="Protein kinase-like (PK-like)"/>
    <property type="match status" value="1"/>
</dbReference>
<evidence type="ECO:0000256" key="1">
    <source>
        <dbReference type="PROSITE-ProRule" id="PRU10141"/>
    </source>
</evidence>
<comment type="caution">
    <text evidence="4">The sequence shown here is derived from an EMBL/GenBank/DDBJ whole genome shotgun (WGS) entry which is preliminary data.</text>
</comment>
<evidence type="ECO:0000313" key="5">
    <source>
        <dbReference type="Proteomes" id="UP000295658"/>
    </source>
</evidence>
<dbReference type="Gene3D" id="1.10.510.10">
    <property type="entry name" value="Transferase(Phosphotransferase) domain 1"/>
    <property type="match status" value="1"/>
</dbReference>
<dbReference type="InterPro" id="IPR011009">
    <property type="entry name" value="Kinase-like_dom_sf"/>
</dbReference>
<keyword evidence="2" id="KW-0812">Transmembrane</keyword>
<gene>
    <name evidence="4" type="ORF">EDD69_11741</name>
</gene>
<organism evidence="4 5">
    <name type="scientific">Thermolongibacillus altinsuensis</name>
    <dbReference type="NCBI Taxonomy" id="575256"/>
    <lineage>
        <taxon>Bacteria</taxon>
        <taxon>Bacillati</taxon>
        <taxon>Bacillota</taxon>
        <taxon>Bacilli</taxon>
        <taxon>Bacillales</taxon>
        <taxon>Anoxybacillaceae</taxon>
        <taxon>Thermolongibacillus</taxon>
    </lineage>
</organism>
<dbReference type="Pfam" id="PF00069">
    <property type="entry name" value="Pkinase"/>
    <property type="match status" value="1"/>
</dbReference>
<dbReference type="PROSITE" id="PS50011">
    <property type="entry name" value="PROTEIN_KINASE_DOM"/>
    <property type="match status" value="1"/>
</dbReference>
<evidence type="ECO:0000256" key="2">
    <source>
        <dbReference type="SAM" id="Phobius"/>
    </source>
</evidence>
<keyword evidence="4" id="KW-0723">Serine/threonine-protein kinase</keyword>
<evidence type="ECO:0000259" key="3">
    <source>
        <dbReference type="PROSITE" id="PS50011"/>
    </source>
</evidence>
<evidence type="ECO:0000313" key="4">
    <source>
        <dbReference type="EMBL" id="TCL46105.1"/>
    </source>
</evidence>
<keyword evidence="2" id="KW-0472">Membrane</keyword>
<dbReference type="InterPro" id="IPR000719">
    <property type="entry name" value="Prot_kinase_dom"/>
</dbReference>
<keyword evidence="4" id="KW-0418">Kinase</keyword>
<feature type="transmembrane region" description="Helical" evidence="2">
    <location>
        <begin position="291"/>
        <end position="311"/>
    </location>
</feature>
<sequence>MMIHTSKNLCKLPAGTVVKGKWHRHSYKIVKSLGQGANGVVYLAQGGTGLVALKISDNSSAIISEVNVLRRFSEVQGVALGPCLLDVDDWFHPYINRTVSFYVMEYIKGEDFLSFIHKKGKEWIAILMLQLLGDLEKLHAAGWVFGDLKPENLIVSGSVPRVRLVDVGGTTLRGRAIKEFTEFFDRGYWGMGSRKAEPSYDLFAVAMIMINACYPNRFEKKGNEKEQLRAAILSNSYLKKYEKVLLRAIEGQYDAADEMKKDLIQLIHQSSSRQGKRVENKQKHSRKKKRLLETAFLVIFVLFAYILYLYAQIL</sequence>
<feature type="binding site" evidence="1">
    <location>
        <position position="54"/>
    </location>
    <ligand>
        <name>ATP</name>
        <dbReference type="ChEBI" id="CHEBI:30616"/>
    </ligand>
</feature>
<proteinExistence type="predicted"/>
<dbReference type="OrthoDB" id="583109at2"/>
<name>A0A4R1QAN8_9BACL</name>
<keyword evidence="4" id="KW-0808">Transferase</keyword>
<protein>
    <submittedName>
        <fullName evidence="4">Serine/threonine protein kinase</fullName>
    </submittedName>
</protein>
<dbReference type="AlphaFoldDB" id="A0A4R1QAN8"/>
<dbReference type="GO" id="GO:0004674">
    <property type="term" value="F:protein serine/threonine kinase activity"/>
    <property type="evidence" value="ECO:0007669"/>
    <property type="project" value="UniProtKB-KW"/>
</dbReference>
<accession>A0A4R1QAN8</accession>
<dbReference type="PROSITE" id="PS00107">
    <property type="entry name" value="PROTEIN_KINASE_ATP"/>
    <property type="match status" value="1"/>
</dbReference>
<keyword evidence="2" id="KW-1133">Transmembrane helix</keyword>
<dbReference type="Proteomes" id="UP000295658">
    <property type="component" value="Unassembled WGS sequence"/>
</dbReference>
<keyword evidence="5" id="KW-1185">Reference proteome</keyword>
<dbReference type="SMART" id="SM00220">
    <property type="entry name" value="S_TKc"/>
    <property type="match status" value="1"/>
</dbReference>
<feature type="domain" description="Protein kinase" evidence="3">
    <location>
        <begin position="27"/>
        <end position="297"/>
    </location>
</feature>
<dbReference type="InterPro" id="IPR017441">
    <property type="entry name" value="Protein_kinase_ATP_BS"/>
</dbReference>
<dbReference type="EMBL" id="SLUL01000017">
    <property type="protein sequence ID" value="TCL46105.1"/>
    <property type="molecule type" value="Genomic_DNA"/>
</dbReference>
<keyword evidence="1" id="KW-0067">ATP-binding</keyword>
<reference evidence="4 5" key="1">
    <citation type="submission" date="2019-03" db="EMBL/GenBank/DDBJ databases">
        <title>Genomic Encyclopedia of Type Strains, Phase IV (KMG-IV): sequencing the most valuable type-strain genomes for metagenomic binning, comparative biology and taxonomic classification.</title>
        <authorList>
            <person name="Goeker M."/>
        </authorList>
    </citation>
    <scope>NUCLEOTIDE SEQUENCE [LARGE SCALE GENOMIC DNA]</scope>
    <source>
        <strain evidence="4 5">DSM 24979</strain>
    </source>
</reference>
<dbReference type="RefSeq" id="WP_132949402.1">
    <property type="nucleotide sequence ID" value="NZ_SLUL01000017.1"/>
</dbReference>